<evidence type="ECO:0000313" key="3">
    <source>
        <dbReference type="Proteomes" id="UP000030428"/>
    </source>
</evidence>
<dbReference type="Proteomes" id="UP000030428">
    <property type="component" value="Unassembled WGS sequence"/>
</dbReference>
<organism evidence="2 3">
    <name type="scientific">Candidatus Thiomargarita nelsonii</name>
    <dbReference type="NCBI Taxonomy" id="1003181"/>
    <lineage>
        <taxon>Bacteria</taxon>
        <taxon>Pseudomonadati</taxon>
        <taxon>Pseudomonadota</taxon>
        <taxon>Gammaproteobacteria</taxon>
        <taxon>Thiotrichales</taxon>
        <taxon>Thiotrichaceae</taxon>
        <taxon>Thiomargarita</taxon>
    </lineage>
</organism>
<reference evidence="2 3" key="1">
    <citation type="journal article" date="2016" name="Front. Microbiol.">
        <title>Single-Cell (Meta-)Genomics of a Dimorphic Candidatus Thiomargarita nelsonii Reveals Genomic Plasticity.</title>
        <authorList>
            <person name="Flood B.E."/>
            <person name="Fliss P."/>
            <person name="Jones D.S."/>
            <person name="Dick G.J."/>
            <person name="Jain S."/>
            <person name="Kaster A.K."/>
            <person name="Winkel M."/>
            <person name="Mussmann M."/>
            <person name="Bailey J."/>
        </authorList>
    </citation>
    <scope>NUCLEOTIDE SEQUENCE [LARGE SCALE GENOMIC DNA]</scope>
    <source>
        <strain evidence="2">Hydrate Ridge</strain>
    </source>
</reference>
<dbReference type="InterPro" id="IPR001932">
    <property type="entry name" value="PPM-type_phosphatase-like_dom"/>
</dbReference>
<dbReference type="AlphaFoldDB" id="A0A4E0QXT2"/>
<name>A0A4E0QXT2_9GAMM</name>
<dbReference type="Pfam" id="PF13672">
    <property type="entry name" value="PP2C_2"/>
    <property type="match status" value="1"/>
</dbReference>
<gene>
    <name evidence="2" type="ORF">PN36_28500</name>
</gene>
<dbReference type="Gene3D" id="3.60.40.10">
    <property type="entry name" value="PPM-type phosphatase domain"/>
    <property type="match status" value="1"/>
</dbReference>
<evidence type="ECO:0000313" key="2">
    <source>
        <dbReference type="EMBL" id="TGO02222.1"/>
    </source>
</evidence>
<comment type="caution">
    <text evidence="2">The sequence shown here is derived from an EMBL/GenBank/DDBJ whole genome shotgun (WGS) entry which is preliminary data.</text>
</comment>
<dbReference type="InterPro" id="IPR036457">
    <property type="entry name" value="PPM-type-like_dom_sf"/>
</dbReference>
<proteinExistence type="predicted"/>
<sequence>MVKYLIGASVRGAAHRRHLTPNQDAIKWFSEPTILAISDGHGSQKSFRSERGARFAVEVALNTIKGFIETINFNNFLLTKRVADEQLPQIIVRAWQAAVQSDIDKQPFSKTELEILKGNNNTLAYGATLLSVVVTSDFIIYWQLGDGDILTVWENGTVEKPLPKDERLFANETTSLCGKTAWYDFRFRFQHILKVPPKLLLLSSDGYANSFCDESSFLQVGGDILQLIETEGLYYVRQHLENWLCESSERGSGDDISVGLIVLNEEAK</sequence>
<feature type="domain" description="PPM-type phosphatase" evidence="1">
    <location>
        <begin position="11"/>
        <end position="244"/>
    </location>
</feature>
<dbReference type="SUPFAM" id="SSF81606">
    <property type="entry name" value="PP2C-like"/>
    <property type="match status" value="1"/>
</dbReference>
<accession>A0A4E0QXT2</accession>
<evidence type="ECO:0000259" key="1">
    <source>
        <dbReference type="Pfam" id="PF13672"/>
    </source>
</evidence>
<keyword evidence="3" id="KW-1185">Reference proteome</keyword>
<dbReference type="EMBL" id="JSZA02000185">
    <property type="protein sequence ID" value="TGO02222.1"/>
    <property type="molecule type" value="Genomic_DNA"/>
</dbReference>
<protein>
    <recommendedName>
        <fullName evidence="1">PPM-type phosphatase domain-containing protein</fullName>
    </recommendedName>
</protein>